<feature type="compositionally biased region" description="Basic and acidic residues" evidence="1">
    <location>
        <begin position="1"/>
        <end position="15"/>
    </location>
</feature>
<dbReference type="InterPro" id="IPR049012">
    <property type="entry name" value="Mutator_transp_dom"/>
</dbReference>
<gene>
    <name evidence="3" type="ORF">ElyMa_000415600</name>
</gene>
<evidence type="ECO:0000259" key="2">
    <source>
        <dbReference type="Pfam" id="PF20700"/>
    </source>
</evidence>
<organism evidence="3 4">
    <name type="scientific">Elysia marginata</name>
    <dbReference type="NCBI Taxonomy" id="1093978"/>
    <lineage>
        <taxon>Eukaryota</taxon>
        <taxon>Metazoa</taxon>
        <taxon>Spiralia</taxon>
        <taxon>Lophotrochozoa</taxon>
        <taxon>Mollusca</taxon>
        <taxon>Gastropoda</taxon>
        <taxon>Heterobranchia</taxon>
        <taxon>Euthyneura</taxon>
        <taxon>Panpulmonata</taxon>
        <taxon>Sacoglossa</taxon>
        <taxon>Placobranchoidea</taxon>
        <taxon>Plakobranchidae</taxon>
        <taxon>Elysia</taxon>
    </lineage>
</organism>
<dbReference type="Proteomes" id="UP000762676">
    <property type="component" value="Unassembled WGS sequence"/>
</dbReference>
<evidence type="ECO:0000256" key="1">
    <source>
        <dbReference type="SAM" id="MobiDB-lite"/>
    </source>
</evidence>
<name>A0AAV4FKK4_9GAST</name>
<feature type="region of interest" description="Disordered" evidence="1">
    <location>
        <begin position="1"/>
        <end position="32"/>
    </location>
</feature>
<proteinExistence type="predicted"/>
<feature type="domain" description="Mutator-like transposase" evidence="2">
    <location>
        <begin position="109"/>
        <end position="398"/>
    </location>
</feature>
<evidence type="ECO:0000313" key="3">
    <source>
        <dbReference type="EMBL" id="GFR73889.1"/>
    </source>
</evidence>
<protein>
    <recommendedName>
        <fullName evidence="2">Mutator-like transposase domain-containing protein</fullName>
    </recommendedName>
</protein>
<dbReference type="EMBL" id="BMAT01000825">
    <property type="protein sequence ID" value="GFR73889.1"/>
    <property type="molecule type" value="Genomic_DNA"/>
</dbReference>
<comment type="caution">
    <text evidence="3">The sequence shown here is derived from an EMBL/GenBank/DDBJ whole genome shotgun (WGS) entry which is preliminary data.</text>
</comment>
<feature type="compositionally biased region" description="Basic and acidic residues" evidence="1">
    <location>
        <begin position="23"/>
        <end position="32"/>
    </location>
</feature>
<sequence length="403" mass="45686">MHLHVLFERSPKERSPQQSLVHKPGELQDARRDKDVELAAVPKTGHQEMAPSSLFKRDLLTEFIEKDLMQPAQGTIFVRHLHTFFWQFNQYVDLKTFSQAIEAIMVMDFAENRKAPSTVESRQKPIESLSVVREYKGGLSWEMKVWCDTCEEFVFLEFSFPGGRRKDVTKTVVLAAKESGLGYKALCNFFSILNMPKPLHHKTFQQISSSVHTAAVAEAEKCMKKAADRVVTSTTVGNPGKLPVPATAVSYDGTWHKWEHSSHFGVGVVIDCKSGFVLDTQVLSNYCHGCEVGPKPESPLYLQRRAKHSCQKNFDGSSNAMETEAAVAIFRRSIHQRGLVYSKMLCDGDLKANRKINEGKMYGFEVVKEDCVNHISKRMFNALETVKNSNKKRSEQKTDKNKY</sequence>
<evidence type="ECO:0000313" key="4">
    <source>
        <dbReference type="Proteomes" id="UP000762676"/>
    </source>
</evidence>
<keyword evidence="4" id="KW-1185">Reference proteome</keyword>
<dbReference type="Pfam" id="PF20700">
    <property type="entry name" value="Mutator"/>
    <property type="match status" value="1"/>
</dbReference>
<accession>A0AAV4FKK4</accession>
<reference evidence="3 4" key="1">
    <citation type="journal article" date="2021" name="Elife">
        <title>Chloroplast acquisition without the gene transfer in kleptoplastic sea slugs, Plakobranchus ocellatus.</title>
        <authorList>
            <person name="Maeda T."/>
            <person name="Takahashi S."/>
            <person name="Yoshida T."/>
            <person name="Shimamura S."/>
            <person name="Takaki Y."/>
            <person name="Nagai Y."/>
            <person name="Toyoda A."/>
            <person name="Suzuki Y."/>
            <person name="Arimoto A."/>
            <person name="Ishii H."/>
            <person name="Satoh N."/>
            <person name="Nishiyama T."/>
            <person name="Hasebe M."/>
            <person name="Maruyama T."/>
            <person name="Minagawa J."/>
            <person name="Obokata J."/>
            <person name="Shigenobu S."/>
        </authorList>
    </citation>
    <scope>NUCLEOTIDE SEQUENCE [LARGE SCALE GENOMIC DNA]</scope>
</reference>
<dbReference type="AlphaFoldDB" id="A0AAV4FKK4"/>